<name>A0ABD1XQI2_9MARC</name>
<sequence>MGSRTELSSKKSAKIRKITSATSFRLPGEYYKSRKSNEFSNEFQKMVRPTPWSQRFKMYPPPPTPLPRPSTPRFQLDFASRLKASPRMGENHIHVETQQRLLGEKRHCLAESVLSVQEGHETKSQRCFRHMETLHSP</sequence>
<reference evidence="2 3" key="1">
    <citation type="submission" date="2024-09" db="EMBL/GenBank/DDBJ databases">
        <title>Chromosome-scale assembly of Riccia fluitans.</title>
        <authorList>
            <person name="Paukszto L."/>
            <person name="Sawicki J."/>
            <person name="Karawczyk K."/>
            <person name="Piernik-Szablinska J."/>
            <person name="Szczecinska M."/>
            <person name="Mazdziarz M."/>
        </authorList>
    </citation>
    <scope>NUCLEOTIDE SEQUENCE [LARGE SCALE GENOMIC DNA]</scope>
    <source>
        <strain evidence="2">Rf_01</strain>
        <tissue evidence="2">Aerial parts of the thallus</tissue>
    </source>
</reference>
<comment type="caution">
    <text evidence="2">The sequence shown here is derived from an EMBL/GenBank/DDBJ whole genome shotgun (WGS) entry which is preliminary data.</text>
</comment>
<accession>A0ABD1XQI2</accession>
<feature type="compositionally biased region" description="Pro residues" evidence="1">
    <location>
        <begin position="59"/>
        <end position="70"/>
    </location>
</feature>
<organism evidence="2 3">
    <name type="scientific">Riccia fluitans</name>
    <dbReference type="NCBI Taxonomy" id="41844"/>
    <lineage>
        <taxon>Eukaryota</taxon>
        <taxon>Viridiplantae</taxon>
        <taxon>Streptophyta</taxon>
        <taxon>Embryophyta</taxon>
        <taxon>Marchantiophyta</taxon>
        <taxon>Marchantiopsida</taxon>
        <taxon>Marchantiidae</taxon>
        <taxon>Marchantiales</taxon>
        <taxon>Ricciaceae</taxon>
        <taxon>Riccia</taxon>
    </lineage>
</organism>
<protein>
    <submittedName>
        <fullName evidence="2">Uncharacterized protein</fullName>
    </submittedName>
</protein>
<dbReference type="AlphaFoldDB" id="A0ABD1XQI2"/>
<keyword evidence="3" id="KW-1185">Reference proteome</keyword>
<evidence type="ECO:0000313" key="2">
    <source>
        <dbReference type="EMBL" id="KAL2611207.1"/>
    </source>
</evidence>
<gene>
    <name evidence="2" type="ORF">R1flu_022899</name>
</gene>
<evidence type="ECO:0000256" key="1">
    <source>
        <dbReference type="SAM" id="MobiDB-lite"/>
    </source>
</evidence>
<dbReference type="Proteomes" id="UP001605036">
    <property type="component" value="Unassembled WGS sequence"/>
</dbReference>
<feature type="region of interest" description="Disordered" evidence="1">
    <location>
        <begin position="53"/>
        <end position="72"/>
    </location>
</feature>
<dbReference type="EMBL" id="JBHFFA010000007">
    <property type="protein sequence ID" value="KAL2611207.1"/>
    <property type="molecule type" value="Genomic_DNA"/>
</dbReference>
<evidence type="ECO:0000313" key="3">
    <source>
        <dbReference type="Proteomes" id="UP001605036"/>
    </source>
</evidence>
<proteinExistence type="predicted"/>